<dbReference type="SUPFAM" id="SSF48264">
    <property type="entry name" value="Cytochrome P450"/>
    <property type="match status" value="1"/>
</dbReference>
<evidence type="ECO:0000256" key="3">
    <source>
        <dbReference type="ARBA" id="ARBA00022723"/>
    </source>
</evidence>
<comment type="caution">
    <text evidence="5">The sequence shown here is derived from an EMBL/GenBank/DDBJ whole genome shotgun (WGS) entry which is preliminary data.</text>
</comment>
<dbReference type="Pfam" id="PF00067">
    <property type="entry name" value="p450"/>
    <property type="match status" value="1"/>
</dbReference>
<keyword evidence="6" id="KW-1185">Reference proteome</keyword>
<dbReference type="PRINTS" id="PR00359">
    <property type="entry name" value="BP450"/>
</dbReference>
<keyword evidence="3" id="KW-0479">Metal-binding</keyword>
<dbReference type="AlphaFoldDB" id="A0A7W9HJK4"/>
<reference evidence="5 6" key="1">
    <citation type="submission" date="2020-08" db="EMBL/GenBank/DDBJ databases">
        <title>Sequencing the genomes of 1000 actinobacteria strains.</title>
        <authorList>
            <person name="Klenk H.-P."/>
        </authorList>
    </citation>
    <scope>NUCLEOTIDE SEQUENCE [LARGE SCALE GENOMIC DNA]</scope>
    <source>
        <strain evidence="5 6">DSM 45486</strain>
    </source>
</reference>
<keyword evidence="4" id="KW-0408">Iron</keyword>
<dbReference type="GO" id="GO:0016705">
    <property type="term" value="F:oxidoreductase activity, acting on paired donors, with incorporation or reduction of molecular oxygen"/>
    <property type="evidence" value="ECO:0007669"/>
    <property type="project" value="InterPro"/>
</dbReference>
<dbReference type="CDD" id="cd00302">
    <property type="entry name" value="cytochrome_P450"/>
    <property type="match status" value="1"/>
</dbReference>
<dbReference type="Proteomes" id="UP000552097">
    <property type="component" value="Unassembled WGS sequence"/>
</dbReference>
<evidence type="ECO:0000256" key="4">
    <source>
        <dbReference type="ARBA" id="ARBA00023004"/>
    </source>
</evidence>
<dbReference type="InterPro" id="IPR001128">
    <property type="entry name" value="Cyt_P450"/>
</dbReference>
<proteinExistence type="inferred from homology"/>
<evidence type="ECO:0000313" key="5">
    <source>
        <dbReference type="EMBL" id="MBB5803123.1"/>
    </source>
</evidence>
<name>A0A7W9HJK4_9PSEU</name>
<evidence type="ECO:0000256" key="1">
    <source>
        <dbReference type="ARBA" id="ARBA00010617"/>
    </source>
</evidence>
<dbReference type="EMBL" id="JACHMO010000001">
    <property type="protein sequence ID" value="MBB5803123.1"/>
    <property type="molecule type" value="Genomic_DNA"/>
</dbReference>
<dbReference type="GO" id="GO:0004497">
    <property type="term" value="F:monooxygenase activity"/>
    <property type="evidence" value="ECO:0007669"/>
    <property type="project" value="InterPro"/>
</dbReference>
<dbReference type="InterPro" id="IPR036396">
    <property type="entry name" value="Cyt_P450_sf"/>
</dbReference>
<sequence length="395" mass="43504">MRLGDRRRLRRDPLEYVEDLRRHSATEVILLPGGGWFLGDAEQARALLRDQEFNAGRSGFFGDLLPTRSAQVEVGHAVRDVLRAHLPDYRAALASAVAGLPSADRWPAAGNRLVYRCLADLLLHPGTPAGTRRCADRAADAGVVFRAPRVWQRARAEVARARVIAALTEEVRCRGRRRVGEPRDVLDALLGACPDDLADRTVARVHLMMSRAVAAPVAASLAWSVLLACLHHTAGSDWPWPADRIVREASRYRPIPWMLRRTVLYPTTLGGTSLRAGDLVSVSPHLLHHDRHRWTDPDAFRPERWEQSDGQGPYIAFGAGPFACPGASVAQTLVTEALTALAEGTRLTVTGGDTRPVMSEGIVPRPFTLHRGRIEQAPRHRKEVNDHGHDAATHL</sequence>
<gene>
    <name evidence="5" type="ORF">F4560_002891</name>
</gene>
<dbReference type="PANTHER" id="PTHR24304:SF2">
    <property type="entry name" value="24-HYDROXYCHOLESTEROL 7-ALPHA-HYDROXYLASE"/>
    <property type="match status" value="1"/>
</dbReference>
<dbReference type="PANTHER" id="PTHR24304">
    <property type="entry name" value="CYTOCHROME P450 FAMILY 7"/>
    <property type="match status" value="1"/>
</dbReference>
<dbReference type="GO" id="GO:0005506">
    <property type="term" value="F:iron ion binding"/>
    <property type="evidence" value="ECO:0007669"/>
    <property type="project" value="InterPro"/>
</dbReference>
<dbReference type="RefSeq" id="WP_184920278.1">
    <property type="nucleotide sequence ID" value="NZ_JACHMO010000001.1"/>
</dbReference>
<evidence type="ECO:0000256" key="2">
    <source>
        <dbReference type="ARBA" id="ARBA00022617"/>
    </source>
</evidence>
<dbReference type="GO" id="GO:0020037">
    <property type="term" value="F:heme binding"/>
    <property type="evidence" value="ECO:0007669"/>
    <property type="project" value="InterPro"/>
</dbReference>
<keyword evidence="2" id="KW-0349">Heme</keyword>
<dbReference type="InterPro" id="IPR050529">
    <property type="entry name" value="CYP450_sterol_14alpha_dmase"/>
</dbReference>
<dbReference type="Gene3D" id="1.10.630.10">
    <property type="entry name" value="Cytochrome P450"/>
    <property type="match status" value="1"/>
</dbReference>
<organism evidence="5 6">
    <name type="scientific">Saccharothrix ecbatanensis</name>
    <dbReference type="NCBI Taxonomy" id="1105145"/>
    <lineage>
        <taxon>Bacteria</taxon>
        <taxon>Bacillati</taxon>
        <taxon>Actinomycetota</taxon>
        <taxon>Actinomycetes</taxon>
        <taxon>Pseudonocardiales</taxon>
        <taxon>Pseudonocardiaceae</taxon>
        <taxon>Saccharothrix</taxon>
    </lineage>
</organism>
<dbReference type="InterPro" id="IPR002397">
    <property type="entry name" value="Cyt_P450_B"/>
</dbReference>
<evidence type="ECO:0000313" key="6">
    <source>
        <dbReference type="Proteomes" id="UP000552097"/>
    </source>
</evidence>
<protein>
    <submittedName>
        <fullName evidence="5">Cytochrome P450</fullName>
    </submittedName>
</protein>
<accession>A0A7W9HJK4</accession>
<comment type="similarity">
    <text evidence="1">Belongs to the cytochrome P450 family.</text>
</comment>